<feature type="transmembrane region" description="Helical" evidence="5">
    <location>
        <begin position="491"/>
        <end position="514"/>
    </location>
</feature>
<dbReference type="KEGG" id="cbar:PATL70BA_0766"/>
<accession>A0A3P7NUS4</accession>
<evidence type="ECO:0000256" key="1">
    <source>
        <dbReference type="ARBA" id="ARBA00004141"/>
    </source>
</evidence>
<feature type="transmembrane region" description="Helical" evidence="5">
    <location>
        <begin position="164"/>
        <end position="187"/>
    </location>
</feature>
<dbReference type="InterPro" id="IPR000515">
    <property type="entry name" value="MetI-like"/>
</dbReference>
<keyword evidence="5" id="KW-0813">Transport</keyword>
<dbReference type="Pfam" id="PF00528">
    <property type="entry name" value="BPD_transp_1"/>
    <property type="match status" value="2"/>
</dbReference>
<feature type="transmembrane region" description="Helical" evidence="5">
    <location>
        <begin position="371"/>
        <end position="391"/>
    </location>
</feature>
<feature type="transmembrane region" description="Helical" evidence="5">
    <location>
        <begin position="208"/>
        <end position="230"/>
    </location>
</feature>
<dbReference type="GO" id="GO:0005886">
    <property type="term" value="C:plasma membrane"/>
    <property type="evidence" value="ECO:0007669"/>
    <property type="project" value="UniProtKB-SubCell"/>
</dbReference>
<feature type="transmembrane region" description="Helical" evidence="5">
    <location>
        <begin position="32"/>
        <end position="53"/>
    </location>
</feature>
<dbReference type="PANTHER" id="PTHR43496">
    <property type="entry name" value="PROTEIN LPLB"/>
    <property type="match status" value="1"/>
</dbReference>
<dbReference type="CDD" id="cd06261">
    <property type="entry name" value="TM_PBP2"/>
    <property type="match status" value="2"/>
</dbReference>
<dbReference type="Proteomes" id="UP000279029">
    <property type="component" value="Chromosome"/>
</dbReference>
<comment type="subcellular location">
    <subcellularLocation>
        <location evidence="5">Cell membrane</location>
        <topology evidence="5">Multi-pass membrane protein</topology>
    </subcellularLocation>
    <subcellularLocation>
        <location evidence="1">Membrane</location>
        <topology evidence="1">Multi-pass membrane protein</topology>
    </subcellularLocation>
</comment>
<name>A0A3P7NUS4_9FIRM</name>
<dbReference type="RefSeq" id="WP_243115959.1">
    <property type="nucleotide sequence ID" value="NZ_LR130778.1"/>
</dbReference>
<gene>
    <name evidence="7" type="ORF">PATL70BA_0766</name>
</gene>
<keyword evidence="8" id="KW-1185">Reference proteome</keyword>
<feature type="domain" description="ABC transmembrane type-1" evidence="6">
    <location>
        <begin position="84"/>
        <end position="284"/>
    </location>
</feature>
<dbReference type="PROSITE" id="PS50928">
    <property type="entry name" value="ABC_TM1"/>
    <property type="match status" value="2"/>
</dbReference>
<evidence type="ECO:0000256" key="4">
    <source>
        <dbReference type="ARBA" id="ARBA00023136"/>
    </source>
</evidence>
<keyword evidence="2 5" id="KW-0812">Transmembrane</keyword>
<dbReference type="SUPFAM" id="SSF161098">
    <property type="entry name" value="MetI-like"/>
    <property type="match status" value="2"/>
</dbReference>
<feature type="transmembrane region" description="Helical" evidence="5">
    <location>
        <begin position="312"/>
        <end position="334"/>
    </location>
</feature>
<keyword evidence="3 5" id="KW-1133">Transmembrane helix</keyword>
<dbReference type="AlphaFoldDB" id="A0A3P7NUS4"/>
<evidence type="ECO:0000313" key="7">
    <source>
        <dbReference type="EMBL" id="VDN46635.1"/>
    </source>
</evidence>
<dbReference type="GO" id="GO:0055085">
    <property type="term" value="P:transmembrane transport"/>
    <property type="evidence" value="ECO:0007669"/>
    <property type="project" value="InterPro"/>
</dbReference>
<evidence type="ECO:0000256" key="5">
    <source>
        <dbReference type="RuleBase" id="RU363032"/>
    </source>
</evidence>
<evidence type="ECO:0000256" key="3">
    <source>
        <dbReference type="ARBA" id="ARBA00022989"/>
    </source>
</evidence>
<evidence type="ECO:0000259" key="6">
    <source>
        <dbReference type="PROSITE" id="PS50928"/>
    </source>
</evidence>
<dbReference type="EMBL" id="LR130778">
    <property type="protein sequence ID" value="VDN46635.1"/>
    <property type="molecule type" value="Genomic_DNA"/>
</dbReference>
<feature type="transmembrane region" description="Helical" evidence="5">
    <location>
        <begin position="403"/>
        <end position="423"/>
    </location>
</feature>
<keyword evidence="4 5" id="KW-0472">Membrane</keyword>
<organism evidence="7 8">
    <name type="scientific">Petrocella atlantisensis</name>
    <dbReference type="NCBI Taxonomy" id="2173034"/>
    <lineage>
        <taxon>Bacteria</taxon>
        <taxon>Bacillati</taxon>
        <taxon>Bacillota</taxon>
        <taxon>Clostridia</taxon>
        <taxon>Lachnospirales</taxon>
        <taxon>Vallitaleaceae</taxon>
        <taxon>Petrocella</taxon>
    </lineage>
</organism>
<dbReference type="Gene3D" id="1.10.3720.10">
    <property type="entry name" value="MetI-like"/>
    <property type="match status" value="2"/>
</dbReference>
<dbReference type="PANTHER" id="PTHR43496:SF1">
    <property type="entry name" value="POLYGALACTURONAN_RHAMNOGALACTURONAN TRANSPORT SYSTEM PERMEASE PROTEIN YTEP"/>
    <property type="match status" value="1"/>
</dbReference>
<dbReference type="InterPro" id="IPR035906">
    <property type="entry name" value="MetI-like_sf"/>
</dbReference>
<protein>
    <submittedName>
        <fullName evidence="7">ABC transporter permease</fullName>
    </submittedName>
</protein>
<proteinExistence type="inferred from homology"/>
<evidence type="ECO:0000313" key="8">
    <source>
        <dbReference type="Proteomes" id="UP000279029"/>
    </source>
</evidence>
<feature type="transmembrane region" description="Helical" evidence="5">
    <location>
        <begin position="263"/>
        <end position="283"/>
    </location>
</feature>
<sequence>MASKKAHKDRNMRDLRIGSNIAIMRKVLLDPILFGAILLVLTIVTMFIVFPIANILKESFVYEDAISLHHYTEIFRLSYNKEIIINTFKLGITVSILSTIVGFGFAYASAYVKVKFKKLMNAIAILPIISPPFVISLSAILLFGRVGLISKGLLGIQNANIYGFRGLVLVQVLTFFPVAFLVMVGLLQQIDPSVEEAARDLGASRWKVFTTITVPLMAPGIANAALLVFIQSVADFGNPMVIGGNFTTMAVQIYMQGIGSLDMSGATALAILLLLVSVSAFLVQKFYLGKKSYITVTGKVSRQRELIEEKNIVRPLSFLILLTSSFVGLMYILIPIGAFVKIWGVNNTFTLDHFKYVISIGIKPIVDTTSLALIATPITGILSMVIAFLLIRRKFIGKAYLDFTTMLSIAIPGTVVGLGYVLTYNKAPLILTGTGTILIIAFVMRSMPVGIRSGMASLQQIDPSIEEAASVLGASSKKVFTSITLPMIKPAFFSGLVYAFSRSMTLVSTIIFLVSAKYSLLTVTTMSQIDQGRIGVASVYSTILIVIVGSIILLMKFALSKMGVSADEIEL</sequence>
<feature type="transmembrane region" description="Helical" evidence="5">
    <location>
        <begin position="534"/>
        <end position="555"/>
    </location>
</feature>
<evidence type="ECO:0000256" key="2">
    <source>
        <dbReference type="ARBA" id="ARBA00022692"/>
    </source>
</evidence>
<reference evidence="7 8" key="1">
    <citation type="submission" date="2018-09" db="EMBL/GenBank/DDBJ databases">
        <authorList>
            <person name="Postec A."/>
        </authorList>
    </citation>
    <scope>NUCLEOTIDE SEQUENCE [LARGE SCALE GENOMIC DNA]</scope>
    <source>
        <strain evidence="7">70B-A</strain>
    </source>
</reference>
<feature type="transmembrane region" description="Helical" evidence="5">
    <location>
        <begin position="83"/>
        <end position="107"/>
    </location>
</feature>
<feature type="transmembrane region" description="Helical" evidence="5">
    <location>
        <begin position="119"/>
        <end position="144"/>
    </location>
</feature>
<feature type="domain" description="ABC transmembrane type-1" evidence="6">
    <location>
        <begin position="365"/>
        <end position="555"/>
    </location>
</feature>
<feature type="transmembrane region" description="Helical" evidence="5">
    <location>
        <begin position="429"/>
        <end position="447"/>
    </location>
</feature>
<comment type="similarity">
    <text evidence="5">Belongs to the binding-protein-dependent transport system permease family.</text>
</comment>